<name>A0A9X2YQN5_9MYCO</name>
<dbReference type="Proteomes" id="UP001140293">
    <property type="component" value="Unassembled WGS sequence"/>
</dbReference>
<accession>A0A9X2YQN5</accession>
<dbReference type="RefSeq" id="WP_264014537.1">
    <property type="nucleotide sequence ID" value="NZ_JACKSJ010000182.1"/>
</dbReference>
<sequence>MTTSNTRKLTRFRYAATMLGTLAIFALAPATANATDNDPGPAGSCNYTDADGYNIPIDDGQDVIVDGKIVSCRGGSIVITTAPKRGAGNIRPEIVEPGLAVVEQSPKPPKQTGPVAQNPPLVAAQP</sequence>
<evidence type="ECO:0008006" key="5">
    <source>
        <dbReference type="Google" id="ProtNLM"/>
    </source>
</evidence>
<dbReference type="AlphaFoldDB" id="A0A9X2YQN5"/>
<feature type="signal peptide" evidence="2">
    <location>
        <begin position="1"/>
        <end position="34"/>
    </location>
</feature>
<comment type="caution">
    <text evidence="3">The sequence shown here is derived from an EMBL/GenBank/DDBJ whole genome shotgun (WGS) entry which is preliminary data.</text>
</comment>
<feature type="chain" id="PRO_5040805827" description="DUF5666 domain-containing protein" evidence="2">
    <location>
        <begin position="35"/>
        <end position="126"/>
    </location>
</feature>
<keyword evidence="4" id="KW-1185">Reference proteome</keyword>
<organism evidence="3 4">
    <name type="scientific">[Mycobacterium] manitobense</name>
    <dbReference type="NCBI Taxonomy" id="190147"/>
    <lineage>
        <taxon>Bacteria</taxon>
        <taxon>Bacillati</taxon>
        <taxon>Actinomycetota</taxon>
        <taxon>Actinomycetes</taxon>
        <taxon>Mycobacteriales</taxon>
        <taxon>Mycobacteriaceae</taxon>
        <taxon>Mycolicibacterium</taxon>
    </lineage>
</organism>
<proteinExistence type="predicted"/>
<evidence type="ECO:0000256" key="1">
    <source>
        <dbReference type="SAM" id="MobiDB-lite"/>
    </source>
</evidence>
<protein>
    <recommendedName>
        <fullName evidence="5">DUF5666 domain-containing protein</fullName>
    </recommendedName>
</protein>
<reference evidence="3" key="2">
    <citation type="journal article" date="2022" name="BMC Genomics">
        <title>Comparative genome analysis of mycobacteria focusing on tRNA and non-coding RNA.</title>
        <authorList>
            <person name="Behra P.R.K."/>
            <person name="Pettersson B.M.F."/>
            <person name="Ramesh M."/>
            <person name="Das S."/>
            <person name="Dasgupta S."/>
            <person name="Kirsebom L.A."/>
        </authorList>
    </citation>
    <scope>NUCLEOTIDE SEQUENCE</scope>
    <source>
        <strain evidence="3">DSM 44615</strain>
    </source>
</reference>
<evidence type="ECO:0000256" key="2">
    <source>
        <dbReference type="SAM" id="SignalP"/>
    </source>
</evidence>
<keyword evidence="2" id="KW-0732">Signal</keyword>
<dbReference type="EMBL" id="JACKSJ010000182">
    <property type="protein sequence ID" value="MCV7172363.1"/>
    <property type="molecule type" value="Genomic_DNA"/>
</dbReference>
<evidence type="ECO:0000313" key="3">
    <source>
        <dbReference type="EMBL" id="MCV7172363.1"/>
    </source>
</evidence>
<evidence type="ECO:0000313" key="4">
    <source>
        <dbReference type="Proteomes" id="UP001140293"/>
    </source>
</evidence>
<reference evidence="3" key="1">
    <citation type="submission" date="2020-07" db="EMBL/GenBank/DDBJ databases">
        <authorList>
            <person name="Pettersson B.M.F."/>
            <person name="Behra P.R.K."/>
            <person name="Ramesh M."/>
            <person name="Das S."/>
            <person name="Dasgupta S."/>
            <person name="Kirsebom L.A."/>
        </authorList>
    </citation>
    <scope>NUCLEOTIDE SEQUENCE</scope>
    <source>
        <strain evidence="3">DSM 44615</strain>
    </source>
</reference>
<feature type="region of interest" description="Disordered" evidence="1">
    <location>
        <begin position="103"/>
        <end position="126"/>
    </location>
</feature>
<gene>
    <name evidence="3" type="ORF">H7I41_20820</name>
</gene>